<dbReference type="AlphaFoldDB" id="A0A2G9T4C4"/>
<feature type="non-terminal residue" evidence="1">
    <location>
        <position position="1"/>
    </location>
</feature>
<reference evidence="1 2" key="1">
    <citation type="submission" date="2015-09" db="EMBL/GenBank/DDBJ databases">
        <title>Draft genome of the parasitic nematode Teladorsagia circumcincta isolate WARC Sus (inbred).</title>
        <authorList>
            <person name="Mitreva M."/>
        </authorList>
    </citation>
    <scope>NUCLEOTIDE SEQUENCE [LARGE SCALE GENOMIC DNA]</scope>
    <source>
        <strain evidence="1 2">S</strain>
    </source>
</reference>
<name>A0A2G9T4C4_TELCI</name>
<organism evidence="1 2">
    <name type="scientific">Teladorsagia circumcincta</name>
    <name type="common">Brown stomach worm</name>
    <name type="synonym">Ostertagia circumcincta</name>
    <dbReference type="NCBI Taxonomy" id="45464"/>
    <lineage>
        <taxon>Eukaryota</taxon>
        <taxon>Metazoa</taxon>
        <taxon>Ecdysozoa</taxon>
        <taxon>Nematoda</taxon>
        <taxon>Chromadorea</taxon>
        <taxon>Rhabditida</taxon>
        <taxon>Rhabditina</taxon>
        <taxon>Rhabditomorpha</taxon>
        <taxon>Strongyloidea</taxon>
        <taxon>Trichostrongylidae</taxon>
        <taxon>Teladorsagia</taxon>
    </lineage>
</organism>
<dbReference type="Proteomes" id="UP000230423">
    <property type="component" value="Unassembled WGS sequence"/>
</dbReference>
<dbReference type="OrthoDB" id="6132182at2759"/>
<keyword evidence="2" id="KW-1185">Reference proteome</keyword>
<accession>A0A2G9T4C4</accession>
<sequence length="66" mass="7773">SRTERERDYPPSDERCFPPWHNIDSIMPMLHPLTNREALSNGYTDEMYEFAPRPTCTRTRPNCGSK</sequence>
<dbReference type="EMBL" id="KZ426178">
    <property type="protein sequence ID" value="PIO52785.1"/>
    <property type="molecule type" value="Genomic_DNA"/>
</dbReference>
<evidence type="ECO:0000313" key="2">
    <source>
        <dbReference type="Proteomes" id="UP000230423"/>
    </source>
</evidence>
<proteinExistence type="predicted"/>
<protein>
    <submittedName>
        <fullName evidence="1">Uncharacterized protein</fullName>
    </submittedName>
</protein>
<evidence type="ECO:0000313" key="1">
    <source>
        <dbReference type="EMBL" id="PIO52785.1"/>
    </source>
</evidence>
<gene>
    <name evidence="1" type="ORF">TELCIR_25905</name>
</gene>